<organism evidence="2 3">
    <name type="scientific">Zhouia spongiae</name>
    <dbReference type="NCBI Taxonomy" id="2202721"/>
    <lineage>
        <taxon>Bacteria</taxon>
        <taxon>Pseudomonadati</taxon>
        <taxon>Bacteroidota</taxon>
        <taxon>Flavobacteriia</taxon>
        <taxon>Flavobacteriales</taxon>
        <taxon>Flavobacteriaceae</taxon>
        <taxon>Zhouia</taxon>
    </lineage>
</organism>
<keyword evidence="3" id="KW-1185">Reference proteome</keyword>
<feature type="transmembrane region" description="Helical" evidence="1">
    <location>
        <begin position="12"/>
        <end position="30"/>
    </location>
</feature>
<evidence type="ECO:0000256" key="1">
    <source>
        <dbReference type="SAM" id="Phobius"/>
    </source>
</evidence>
<dbReference type="EMBL" id="CP094326">
    <property type="protein sequence ID" value="UNY98135.1"/>
    <property type="molecule type" value="Genomic_DNA"/>
</dbReference>
<sequence length="109" mass="12614">MDRNVNKAGKTSAIVSYLTIVGALIAFSMNMEPKNEFARFHIRQAFGIHLLYISIAILLGFFQNIYAYYGFWIFSFVLWIYGFTGALQGRKTIVPLVGNLFQKWFKFIQ</sequence>
<keyword evidence="1" id="KW-1133">Transmembrane helix</keyword>
<name>A0ABY3YK70_9FLAO</name>
<reference evidence="2 3" key="1">
    <citation type="journal article" date="2018" name="Int. J. Syst. Evol. Microbiol.">
        <title>Zhouia spongiae sp. nov., isolated from a marine sponge.</title>
        <authorList>
            <person name="Zhuang L."/>
            <person name="Lin B."/>
            <person name="Qin F."/>
            <person name="Luo L."/>
        </authorList>
    </citation>
    <scope>NUCLEOTIDE SEQUENCE [LARGE SCALE GENOMIC DNA]</scope>
    <source>
        <strain evidence="2 3">HN-Y44</strain>
    </source>
</reference>
<evidence type="ECO:0000313" key="2">
    <source>
        <dbReference type="EMBL" id="UNY98135.1"/>
    </source>
</evidence>
<evidence type="ECO:0008006" key="4">
    <source>
        <dbReference type="Google" id="ProtNLM"/>
    </source>
</evidence>
<gene>
    <name evidence="2" type="ORF">MQE36_13700</name>
</gene>
<feature type="transmembrane region" description="Helical" evidence="1">
    <location>
        <begin position="68"/>
        <end position="87"/>
    </location>
</feature>
<feature type="transmembrane region" description="Helical" evidence="1">
    <location>
        <begin position="42"/>
        <end position="62"/>
    </location>
</feature>
<keyword evidence="1" id="KW-0812">Transmembrane</keyword>
<accession>A0ABY3YK70</accession>
<proteinExistence type="predicted"/>
<dbReference type="RefSeq" id="WP_242936545.1">
    <property type="nucleotide sequence ID" value="NZ_CP094326.1"/>
</dbReference>
<keyword evidence="1" id="KW-0472">Membrane</keyword>
<evidence type="ECO:0000313" key="3">
    <source>
        <dbReference type="Proteomes" id="UP000829476"/>
    </source>
</evidence>
<protein>
    <recommendedName>
        <fullName evidence="4">DUF4870 domain-containing protein</fullName>
    </recommendedName>
</protein>
<dbReference type="Proteomes" id="UP000829476">
    <property type="component" value="Chromosome"/>
</dbReference>